<dbReference type="PROSITE" id="PS51898">
    <property type="entry name" value="TYR_RECOMBINASE"/>
    <property type="match status" value="1"/>
</dbReference>
<evidence type="ECO:0000256" key="1">
    <source>
        <dbReference type="ARBA" id="ARBA00008857"/>
    </source>
</evidence>
<sequence length="455" mass="51322">MPYTKPRPRQKEENRAGKTKFKLNQKVVDGLKAPDPSGKQKLYWDGDTPGLAVQVSGSSFDKRYVVRVKTKDLEQVNVVLGKCALLSYEKARADALKLLAEITEGKIPKKRYRIGDKRNDTPDNMTLRQALAVHLAAGKRTKAARGKAFSPQTVEQYNTVLRLYLPDWADRPIASLTKDMCRARLRELGTTKSHSIANLALKLVSTVHGSAREVVPGLVENPIDGLIWYPEDQRTRTLQAKEMPGFYRAIMNIQDEVARDWFRLILYTGLRREESSSLRWSDISFEDRTITIPADRNKGKRIFMLPMSRQVEAILKNRWAKRLQARMILDTKDTFRYDFVFGRTGAGGNKTGHITSAETYLASVEKETGLHRSPHDFRRVFATACAKAGVNFSDLKCLMNHSRKGDVTMGYIIPDDDDIRIAAQRVADKMDELCKGRPAPANSNVAAHDNSVASR</sequence>
<dbReference type="InterPro" id="IPR013762">
    <property type="entry name" value="Integrase-like_cat_sf"/>
</dbReference>
<organism evidence="7 8">
    <name type="scientific">Mesorhizobium captivum</name>
    <dbReference type="NCBI Taxonomy" id="3072319"/>
    <lineage>
        <taxon>Bacteria</taxon>
        <taxon>Pseudomonadati</taxon>
        <taxon>Pseudomonadota</taxon>
        <taxon>Alphaproteobacteria</taxon>
        <taxon>Hyphomicrobiales</taxon>
        <taxon>Phyllobacteriaceae</taxon>
        <taxon>Mesorhizobium</taxon>
    </lineage>
</organism>
<dbReference type="PANTHER" id="PTHR30629">
    <property type="entry name" value="PROPHAGE INTEGRASE"/>
    <property type="match status" value="1"/>
</dbReference>
<dbReference type="RefSeq" id="WP_320228773.1">
    <property type="nucleotide sequence ID" value="NZ_JAVIJC010000032.1"/>
</dbReference>
<gene>
    <name evidence="7" type="ORF">RFN29_25810</name>
</gene>
<dbReference type="Gene3D" id="3.30.160.390">
    <property type="entry name" value="Integrase, DNA-binding domain"/>
    <property type="match status" value="1"/>
</dbReference>
<dbReference type="Gene3D" id="1.10.150.130">
    <property type="match status" value="1"/>
</dbReference>
<evidence type="ECO:0000256" key="4">
    <source>
        <dbReference type="ARBA" id="ARBA00023172"/>
    </source>
</evidence>
<dbReference type="InterPro" id="IPR002104">
    <property type="entry name" value="Integrase_catalytic"/>
</dbReference>
<evidence type="ECO:0000256" key="5">
    <source>
        <dbReference type="SAM" id="MobiDB-lite"/>
    </source>
</evidence>
<evidence type="ECO:0000313" key="7">
    <source>
        <dbReference type="EMBL" id="MDX8494978.1"/>
    </source>
</evidence>
<keyword evidence="3" id="KW-0238">DNA-binding</keyword>
<dbReference type="Proteomes" id="UP001271249">
    <property type="component" value="Unassembled WGS sequence"/>
</dbReference>
<keyword evidence="8" id="KW-1185">Reference proteome</keyword>
<comment type="caution">
    <text evidence="7">The sequence shown here is derived from an EMBL/GenBank/DDBJ whole genome shotgun (WGS) entry which is preliminary data.</text>
</comment>
<dbReference type="Gene3D" id="1.10.443.10">
    <property type="entry name" value="Intergrase catalytic core"/>
    <property type="match status" value="1"/>
</dbReference>
<keyword evidence="2" id="KW-0229">DNA integration</keyword>
<dbReference type="InterPro" id="IPR038488">
    <property type="entry name" value="Integrase_DNA-bd_sf"/>
</dbReference>
<feature type="region of interest" description="Disordered" evidence="5">
    <location>
        <begin position="1"/>
        <end position="20"/>
    </location>
</feature>
<evidence type="ECO:0000313" key="8">
    <source>
        <dbReference type="Proteomes" id="UP001271249"/>
    </source>
</evidence>
<protein>
    <submittedName>
        <fullName evidence="7">Tyrosine-type recombinase/integrase</fullName>
    </submittedName>
</protein>
<evidence type="ECO:0000256" key="2">
    <source>
        <dbReference type="ARBA" id="ARBA00022908"/>
    </source>
</evidence>
<dbReference type="InterPro" id="IPR010998">
    <property type="entry name" value="Integrase_recombinase_N"/>
</dbReference>
<accession>A0ABU4Z8R9</accession>
<dbReference type="InterPro" id="IPR050808">
    <property type="entry name" value="Phage_Integrase"/>
</dbReference>
<comment type="similarity">
    <text evidence="1">Belongs to the 'phage' integrase family.</text>
</comment>
<dbReference type="PANTHER" id="PTHR30629:SF2">
    <property type="entry name" value="PROPHAGE INTEGRASE INTS-RELATED"/>
    <property type="match status" value="1"/>
</dbReference>
<reference evidence="7 8" key="1">
    <citation type="submission" date="2023-08" db="EMBL/GenBank/DDBJ databases">
        <title>Implementing the SeqCode for naming new Mesorhizobium species isolated from Vachellia karroo root nodules.</title>
        <authorList>
            <person name="Van Lill M."/>
        </authorList>
    </citation>
    <scope>NUCLEOTIDE SEQUENCE [LARGE SCALE GENOMIC DNA]</scope>
    <source>
        <strain evidence="7 8">VK22B</strain>
    </source>
</reference>
<proteinExistence type="inferred from homology"/>
<dbReference type="EMBL" id="JAVIJC010000032">
    <property type="protein sequence ID" value="MDX8494978.1"/>
    <property type="molecule type" value="Genomic_DNA"/>
</dbReference>
<dbReference type="SUPFAM" id="SSF56349">
    <property type="entry name" value="DNA breaking-rejoining enzymes"/>
    <property type="match status" value="1"/>
</dbReference>
<dbReference type="Pfam" id="PF00589">
    <property type="entry name" value="Phage_integrase"/>
    <property type="match status" value="1"/>
</dbReference>
<evidence type="ECO:0000256" key="3">
    <source>
        <dbReference type="ARBA" id="ARBA00023125"/>
    </source>
</evidence>
<feature type="domain" description="Tyr recombinase" evidence="6">
    <location>
        <begin position="233"/>
        <end position="424"/>
    </location>
</feature>
<keyword evidence="4" id="KW-0233">DNA recombination</keyword>
<dbReference type="InterPro" id="IPR011010">
    <property type="entry name" value="DNA_brk_join_enz"/>
</dbReference>
<evidence type="ECO:0000259" key="6">
    <source>
        <dbReference type="PROSITE" id="PS51898"/>
    </source>
</evidence>
<name>A0ABU4Z8R9_9HYPH</name>